<evidence type="ECO:0000313" key="2">
    <source>
        <dbReference type="Proteomes" id="UP001596156"/>
    </source>
</evidence>
<dbReference type="EMBL" id="JBHSKL010000007">
    <property type="protein sequence ID" value="MFC5224296.1"/>
    <property type="molecule type" value="Genomic_DNA"/>
</dbReference>
<sequence>MNSTTGTAAPVPPVPSVPLAAPVSSYRTGLLTTDVRPVSAGYEWLRAPGPAAPTPFRPAIDPLRRLCEGIGEHHGVRLAFGVETGAGRRYLAGHHESVAHYLLLGGPSAVPGGTPALERALRGTGALLAALHRAPWPAPALEPGPARGLRRLWDWLTEGTGAAEVFAAHDGVCDILRDWCARALDADADADAAGREPLSLPVLSHGAPGLGSLVLDPRTGTAVLLTGEDLCLAPWPYDLGWITGELAEMRWAHGGDPTEWQRLLGALTEGYGRSTGGQGRRWAALRIALHAHDTLAYSDSGSGAAAVYALLAARLVRGGEAR</sequence>
<reference evidence="2" key="1">
    <citation type="journal article" date="2019" name="Int. J. Syst. Evol. Microbiol.">
        <title>The Global Catalogue of Microorganisms (GCM) 10K type strain sequencing project: providing services to taxonomists for standard genome sequencing and annotation.</title>
        <authorList>
            <consortium name="The Broad Institute Genomics Platform"/>
            <consortium name="The Broad Institute Genome Sequencing Center for Infectious Disease"/>
            <person name="Wu L."/>
            <person name="Ma J."/>
        </authorList>
    </citation>
    <scope>NUCLEOTIDE SEQUENCE [LARGE SCALE GENOMIC DNA]</scope>
    <source>
        <strain evidence="2">CCM 8479</strain>
    </source>
</reference>
<accession>A0ABW0D477</accession>
<dbReference type="RefSeq" id="WP_344644869.1">
    <property type="nucleotide sequence ID" value="NZ_BAAASS010000011.1"/>
</dbReference>
<organism evidence="1 2">
    <name type="scientific">Streptomyces fimbriatus</name>
    <dbReference type="NCBI Taxonomy" id="68197"/>
    <lineage>
        <taxon>Bacteria</taxon>
        <taxon>Bacillati</taxon>
        <taxon>Actinomycetota</taxon>
        <taxon>Actinomycetes</taxon>
        <taxon>Kitasatosporales</taxon>
        <taxon>Streptomycetaceae</taxon>
        <taxon>Streptomyces</taxon>
    </lineage>
</organism>
<gene>
    <name evidence="1" type="ORF">ACFPN6_06670</name>
</gene>
<evidence type="ECO:0008006" key="3">
    <source>
        <dbReference type="Google" id="ProtNLM"/>
    </source>
</evidence>
<name>A0ABW0D477_STRFI</name>
<dbReference type="Proteomes" id="UP001596156">
    <property type="component" value="Unassembled WGS sequence"/>
</dbReference>
<protein>
    <recommendedName>
        <fullName evidence="3">Aminoglycoside phosphotransferase domain-containing protein</fullName>
    </recommendedName>
</protein>
<keyword evidence="2" id="KW-1185">Reference proteome</keyword>
<dbReference type="SUPFAM" id="SSF56112">
    <property type="entry name" value="Protein kinase-like (PK-like)"/>
    <property type="match status" value="1"/>
</dbReference>
<dbReference type="InterPro" id="IPR011009">
    <property type="entry name" value="Kinase-like_dom_sf"/>
</dbReference>
<dbReference type="Gene3D" id="3.90.1200.10">
    <property type="match status" value="1"/>
</dbReference>
<evidence type="ECO:0000313" key="1">
    <source>
        <dbReference type="EMBL" id="MFC5224296.1"/>
    </source>
</evidence>
<comment type="caution">
    <text evidence="1">The sequence shown here is derived from an EMBL/GenBank/DDBJ whole genome shotgun (WGS) entry which is preliminary data.</text>
</comment>
<proteinExistence type="predicted"/>